<proteinExistence type="predicted"/>
<evidence type="ECO:0008006" key="4">
    <source>
        <dbReference type="Google" id="ProtNLM"/>
    </source>
</evidence>
<feature type="transmembrane region" description="Helical" evidence="1">
    <location>
        <begin position="44"/>
        <end position="63"/>
    </location>
</feature>
<protein>
    <recommendedName>
        <fullName evidence="4">Aerotolerance regulator N-terminal domain-containing protein</fullName>
    </recommendedName>
</protein>
<dbReference type="EMBL" id="JACYGY010000001">
    <property type="protein sequence ID" value="MBE9462447.1"/>
    <property type="molecule type" value="Genomic_DNA"/>
</dbReference>
<gene>
    <name evidence="2" type="ORF">IEE83_11200</name>
</gene>
<dbReference type="RefSeq" id="WP_194120654.1">
    <property type="nucleotide sequence ID" value="NZ_JACYGY010000001.1"/>
</dbReference>
<comment type="caution">
    <text evidence="2">The sequence shown here is derived from an EMBL/GenBank/DDBJ whole genome shotgun (WGS) entry which is preliminary data.</text>
</comment>
<name>A0ABR9WAE8_9BACT</name>
<evidence type="ECO:0000256" key="1">
    <source>
        <dbReference type="SAM" id="Phobius"/>
    </source>
</evidence>
<sequence>MIAFDFNWSEPLNLVLILFLILLGAAQIWLLLRSSGEDISKQKLGIKIVLNLLLWLIVAGFVLQPVFRSTVLSGKVMVAGKDVPSSEIKRIQDSLHIREVYSESNLKGKSFDTLTLVGQDFSPSFFSNLSQKITNSVVINRIPYFSENQIQSISWNGIIRKGQIQRITGSVNSADTQWVKLKFGNQTLDSAKLQKGSQNFALSFPVFTERRTKVDLYVGDDHHEIIQFFARPLPPLTFQVILDNPDFESRNLATWLANRGNSVEISTNLSKDIRSKLTLNKTGTPDIIITDPKNASNAQVKKALSTGKSILFINLTNGSSDIATINGALGTRFQVKKLSNEEALPVIGELTKLPFDFGKSNAYATVSKYPVAVEKTTGKVAVSLLNETFPTLLNGDSISYGNIWTSVIAAIHPAYQSNLEVISPLYKGFKAELQFNNLVNNPSSMRVGTDTLQLKYSAINKQSASATYIPSASSWSTLSDDSELNVTDSLDFNDYYKNEVVDHFVKSRLNLQSELNDVVKLSDNNAQHLNESRIADWIWFLIFVLCFSALWLEPKFN</sequence>
<keyword evidence="3" id="KW-1185">Reference proteome</keyword>
<evidence type="ECO:0000313" key="2">
    <source>
        <dbReference type="EMBL" id="MBE9462447.1"/>
    </source>
</evidence>
<evidence type="ECO:0000313" key="3">
    <source>
        <dbReference type="Proteomes" id="UP000634134"/>
    </source>
</evidence>
<accession>A0ABR9WAE8</accession>
<feature type="transmembrane region" description="Helical" evidence="1">
    <location>
        <begin position="534"/>
        <end position="552"/>
    </location>
</feature>
<keyword evidence="1" id="KW-0812">Transmembrane</keyword>
<organism evidence="2 3">
    <name type="scientific">Dyadobacter subterraneus</name>
    <dbReference type="NCBI Taxonomy" id="2773304"/>
    <lineage>
        <taxon>Bacteria</taxon>
        <taxon>Pseudomonadati</taxon>
        <taxon>Bacteroidota</taxon>
        <taxon>Cytophagia</taxon>
        <taxon>Cytophagales</taxon>
        <taxon>Spirosomataceae</taxon>
        <taxon>Dyadobacter</taxon>
    </lineage>
</organism>
<feature type="transmembrane region" description="Helical" evidence="1">
    <location>
        <begin position="12"/>
        <end position="32"/>
    </location>
</feature>
<dbReference type="Proteomes" id="UP000634134">
    <property type="component" value="Unassembled WGS sequence"/>
</dbReference>
<keyword evidence="1" id="KW-0472">Membrane</keyword>
<keyword evidence="1" id="KW-1133">Transmembrane helix</keyword>
<reference evidence="3" key="1">
    <citation type="submission" date="2023-07" db="EMBL/GenBank/DDBJ databases">
        <title>Dyadobacter sp. nov 'subterranea' isolated from contaminted grondwater.</title>
        <authorList>
            <person name="Szabo I."/>
            <person name="Al-Omari J."/>
            <person name="Szerdahelyi S.G."/>
            <person name="Rado J."/>
        </authorList>
    </citation>
    <scope>NUCLEOTIDE SEQUENCE [LARGE SCALE GENOMIC DNA]</scope>
    <source>
        <strain evidence="3">UP-52</strain>
    </source>
</reference>